<dbReference type="OrthoDB" id="9780943at2"/>
<name>A0A4Q0MI63_9HYPH</name>
<dbReference type="InterPro" id="IPR042100">
    <property type="entry name" value="Bug_dom1"/>
</dbReference>
<dbReference type="Gene3D" id="3.40.190.10">
    <property type="entry name" value="Periplasmic binding protein-like II"/>
    <property type="match status" value="1"/>
</dbReference>
<feature type="chain" id="PRO_5020884577" evidence="2">
    <location>
        <begin position="29"/>
        <end position="331"/>
    </location>
</feature>
<keyword evidence="2" id="KW-0732">Signal</keyword>
<dbReference type="Pfam" id="PF03401">
    <property type="entry name" value="TctC"/>
    <property type="match status" value="1"/>
</dbReference>
<dbReference type="PANTHER" id="PTHR42928">
    <property type="entry name" value="TRICARBOXYLATE-BINDING PROTEIN"/>
    <property type="match status" value="1"/>
</dbReference>
<comment type="caution">
    <text evidence="3">The sequence shown here is derived from an EMBL/GenBank/DDBJ whole genome shotgun (WGS) entry which is preliminary data.</text>
</comment>
<dbReference type="InterPro" id="IPR006311">
    <property type="entry name" value="TAT_signal"/>
</dbReference>
<protein>
    <submittedName>
        <fullName evidence="3">Tripartite tricarboxylate transporter substrate binding protein</fullName>
    </submittedName>
</protein>
<dbReference type="RefSeq" id="WP_128778112.1">
    <property type="nucleotide sequence ID" value="NZ_RYFI01000013.1"/>
</dbReference>
<reference evidence="3 4" key="1">
    <citation type="submission" date="2018-12" db="EMBL/GenBank/DDBJ databases">
        <title>bacterium Hansschlegelia zhihuaiae S113.</title>
        <authorList>
            <person name="He J."/>
        </authorList>
    </citation>
    <scope>NUCLEOTIDE SEQUENCE [LARGE SCALE GENOMIC DNA]</scope>
    <source>
        <strain evidence="3 4">S 113</strain>
    </source>
</reference>
<dbReference type="SUPFAM" id="SSF53850">
    <property type="entry name" value="Periplasmic binding protein-like II"/>
    <property type="match status" value="1"/>
</dbReference>
<dbReference type="CDD" id="cd07012">
    <property type="entry name" value="PBP2_Bug_TTT"/>
    <property type="match status" value="1"/>
</dbReference>
<evidence type="ECO:0000313" key="3">
    <source>
        <dbReference type="EMBL" id="RXF72686.1"/>
    </source>
</evidence>
<comment type="similarity">
    <text evidence="1">Belongs to the UPF0065 (bug) family.</text>
</comment>
<gene>
    <name evidence="3" type="ORF">EK403_14065</name>
</gene>
<keyword evidence="4" id="KW-1185">Reference proteome</keyword>
<dbReference type="AlphaFoldDB" id="A0A4Q0MI63"/>
<proteinExistence type="inferred from homology"/>
<dbReference type="Proteomes" id="UP000289708">
    <property type="component" value="Unassembled WGS sequence"/>
</dbReference>
<feature type="signal peptide" evidence="2">
    <location>
        <begin position="1"/>
        <end position="28"/>
    </location>
</feature>
<dbReference type="PIRSF" id="PIRSF017082">
    <property type="entry name" value="YflP"/>
    <property type="match status" value="1"/>
</dbReference>
<dbReference type="EMBL" id="RYFI01000013">
    <property type="protein sequence ID" value="RXF72686.1"/>
    <property type="molecule type" value="Genomic_DNA"/>
</dbReference>
<evidence type="ECO:0000256" key="2">
    <source>
        <dbReference type="SAM" id="SignalP"/>
    </source>
</evidence>
<dbReference type="PANTHER" id="PTHR42928:SF5">
    <property type="entry name" value="BLR1237 PROTEIN"/>
    <property type="match status" value="1"/>
</dbReference>
<sequence>MLTWTRRSLLAAAGGLAALPLAAAGARAATGPDGWPKRPVSILVPYGPGGTTDITARIAAEHMRGVFGQSFVVENRGGASGTLAMTAVARAEPDGYTLLANDIAQTVVSALISNLAIDPVKDLAPAALVAETPVVLAVSNKVQAKTLQEFVALAKRRPGELTYGSGGVGSGPHLGMEYFKSLTGVDISHVPYRGSGAAVTDLVAGNIDALSSAGPTIALHAANGVIRALVVSGNKRIPLLPDVPTAAEAGVPEFIFSLWFGLAAPRGTPRPILDAIHREIQAMGANPAIRQKLTTAGADPADLGPDAFAARIASESERWTALLQRAGVKPE</sequence>
<evidence type="ECO:0000256" key="1">
    <source>
        <dbReference type="ARBA" id="ARBA00006987"/>
    </source>
</evidence>
<dbReference type="Gene3D" id="3.40.190.150">
    <property type="entry name" value="Bordetella uptake gene, domain 1"/>
    <property type="match status" value="1"/>
</dbReference>
<evidence type="ECO:0000313" key="4">
    <source>
        <dbReference type="Proteomes" id="UP000289708"/>
    </source>
</evidence>
<accession>A0A4Q0MI63</accession>
<dbReference type="PROSITE" id="PS51318">
    <property type="entry name" value="TAT"/>
    <property type="match status" value="1"/>
</dbReference>
<dbReference type="InterPro" id="IPR005064">
    <property type="entry name" value="BUG"/>
</dbReference>
<organism evidence="3 4">
    <name type="scientific">Hansschlegelia zhihuaiae</name>
    <dbReference type="NCBI Taxonomy" id="405005"/>
    <lineage>
        <taxon>Bacteria</taxon>
        <taxon>Pseudomonadati</taxon>
        <taxon>Pseudomonadota</taxon>
        <taxon>Alphaproteobacteria</taxon>
        <taxon>Hyphomicrobiales</taxon>
        <taxon>Methylopilaceae</taxon>
        <taxon>Hansschlegelia</taxon>
    </lineage>
</organism>